<dbReference type="RefSeq" id="WP_100745449.1">
    <property type="nucleotide sequence ID" value="NZ_NPEF02000007.1"/>
</dbReference>
<reference evidence="2" key="1">
    <citation type="submission" date="2017-07" db="EMBL/GenBank/DDBJ databases">
        <title>Leptospira spp. isolated from tropical soils.</title>
        <authorList>
            <person name="Thibeaux R."/>
            <person name="Iraola G."/>
            <person name="Ferres I."/>
            <person name="Bierque E."/>
            <person name="Girault D."/>
            <person name="Soupe-Gilbert M.-E."/>
            <person name="Picardeau M."/>
            <person name="Goarant C."/>
        </authorList>
    </citation>
    <scope>NUCLEOTIDE SEQUENCE [LARGE SCALE GENOMIC DNA]</scope>
    <source>
        <strain evidence="2">ATI7-C-A5</strain>
    </source>
</reference>
<evidence type="ECO:0008006" key="4">
    <source>
        <dbReference type="Google" id="ProtNLM"/>
    </source>
</evidence>
<protein>
    <recommendedName>
        <fullName evidence="4">PRC-barrel domain-containing protein</fullName>
    </recommendedName>
</protein>
<comment type="caution">
    <text evidence="2">The sequence shown here is derived from an EMBL/GenBank/DDBJ whole genome shotgun (WGS) entry which is preliminary data.</text>
</comment>
<dbReference type="Proteomes" id="UP000232122">
    <property type="component" value="Unassembled WGS sequence"/>
</dbReference>
<organism evidence="2">
    <name type="scientific">Leptospira ellisii</name>
    <dbReference type="NCBI Taxonomy" id="2023197"/>
    <lineage>
        <taxon>Bacteria</taxon>
        <taxon>Pseudomonadati</taxon>
        <taxon>Spirochaetota</taxon>
        <taxon>Spirochaetia</taxon>
        <taxon>Leptospirales</taxon>
        <taxon>Leptospiraceae</taxon>
        <taxon>Leptospira</taxon>
    </lineage>
</organism>
<sequence length="149" mass="17344">MISFSDNEKEFRDSKSFWTSFGRNVLSKTGENSGRLIDVRFRSGALSGVVVLKRFRRIYFSKEHLKTDSKERLLLKIDPPSNLLGKRVYDKNARLLGTVVSIQTAPGSPKLVRFWVRKFPFSPRMELYPEDIETSLKNVLLKKVYDKRK</sequence>
<name>A0A2N0BQF0_9LEPT</name>
<dbReference type="AlphaFoldDB" id="A0A2N0BQF0"/>
<dbReference type="OrthoDB" id="334657at2"/>
<dbReference type="EMBL" id="NPEF01000118">
    <property type="protein sequence ID" value="PJZ92629.1"/>
    <property type="molecule type" value="Genomic_DNA"/>
</dbReference>
<proteinExistence type="predicted"/>
<evidence type="ECO:0000313" key="3">
    <source>
        <dbReference type="Proteomes" id="UP000232122"/>
    </source>
</evidence>
<evidence type="ECO:0000313" key="2">
    <source>
        <dbReference type="EMBL" id="PJZ92629.1"/>
    </source>
</evidence>
<dbReference type="EMBL" id="NPEF02000007">
    <property type="protein sequence ID" value="MDV6235384.1"/>
    <property type="molecule type" value="Genomic_DNA"/>
</dbReference>
<accession>A0A2N0B7Z3</accession>
<keyword evidence="3" id="KW-1185">Reference proteome</keyword>
<reference evidence="1" key="3">
    <citation type="submission" date="2023-10" db="EMBL/GenBank/DDBJ databases">
        <authorList>
            <person name="Picardeau M."/>
            <person name="Thibeaux R."/>
        </authorList>
    </citation>
    <scope>NUCLEOTIDE SEQUENCE</scope>
    <source>
        <strain evidence="1">ATI7-C-A5</strain>
    </source>
</reference>
<accession>A0A2N0BQF0</accession>
<evidence type="ECO:0000313" key="1">
    <source>
        <dbReference type="EMBL" id="MDV6235384.1"/>
    </source>
</evidence>
<reference evidence="1 3" key="2">
    <citation type="journal article" date="2018" name="Microb. Genom.">
        <title>Deciphering the unexplored Leptospira diversity from soils uncovers genomic evolution to virulence.</title>
        <authorList>
            <person name="Thibeaux R."/>
            <person name="Iraola G."/>
            <person name="Ferres I."/>
            <person name="Bierque E."/>
            <person name="Girault D."/>
            <person name="Soupe-Gilbert M.E."/>
            <person name="Picardeau M."/>
            <person name="Goarant C."/>
        </authorList>
    </citation>
    <scope>NUCLEOTIDE SEQUENCE [LARGE SCALE GENOMIC DNA]</scope>
    <source>
        <strain evidence="1 3">ATI7-C-A5</strain>
    </source>
</reference>
<gene>
    <name evidence="1" type="ORF">CH379_007060</name>
    <name evidence="2" type="ORF">CH379_12085</name>
</gene>